<keyword evidence="2" id="KW-1185">Reference proteome</keyword>
<comment type="caution">
    <text evidence="1">The sequence shown here is derived from an EMBL/GenBank/DDBJ whole genome shotgun (WGS) entry which is preliminary data.</text>
</comment>
<dbReference type="RefSeq" id="WP_386443162.1">
    <property type="nucleotide sequence ID" value="NZ_JBHSFH010000004.1"/>
</dbReference>
<accession>A0ABV9A0W1</accession>
<reference evidence="2" key="1">
    <citation type="journal article" date="2019" name="Int. J. Syst. Evol. Microbiol.">
        <title>The Global Catalogue of Microorganisms (GCM) 10K type strain sequencing project: providing services to taxonomists for standard genome sequencing and annotation.</title>
        <authorList>
            <consortium name="The Broad Institute Genomics Platform"/>
            <consortium name="The Broad Institute Genome Sequencing Center for Infectious Disease"/>
            <person name="Wu L."/>
            <person name="Ma J."/>
        </authorList>
    </citation>
    <scope>NUCLEOTIDE SEQUENCE [LARGE SCALE GENOMIC DNA]</scope>
    <source>
        <strain evidence="2">CGMCC 4.7357</strain>
    </source>
</reference>
<proteinExistence type="predicted"/>
<organism evidence="1 2">
    <name type="scientific">Streptomyces ovatisporus</name>
    <dbReference type="NCBI Taxonomy" id="1128682"/>
    <lineage>
        <taxon>Bacteria</taxon>
        <taxon>Bacillati</taxon>
        <taxon>Actinomycetota</taxon>
        <taxon>Actinomycetes</taxon>
        <taxon>Kitasatosporales</taxon>
        <taxon>Streptomycetaceae</taxon>
        <taxon>Streptomyces</taxon>
    </lineage>
</organism>
<dbReference type="EMBL" id="JBHSFH010000004">
    <property type="protein sequence ID" value="MFC4493597.1"/>
    <property type="molecule type" value="Genomic_DNA"/>
</dbReference>
<dbReference type="Proteomes" id="UP001595997">
    <property type="component" value="Unassembled WGS sequence"/>
</dbReference>
<name>A0ABV9A0W1_9ACTN</name>
<evidence type="ECO:0000313" key="2">
    <source>
        <dbReference type="Proteomes" id="UP001595997"/>
    </source>
</evidence>
<sequence length="91" mass="9615">MISFITTNQMTDRSVVASCLLGSRLNGTGVSRVVPSGGVRQAKGVAVAAAVAQEATYALTFAAADAGIRNEKPKHNPMWAFRGLEPWRDPA</sequence>
<protein>
    <submittedName>
        <fullName evidence="1">Uncharacterized protein</fullName>
    </submittedName>
</protein>
<gene>
    <name evidence="1" type="ORF">ACFPA8_05540</name>
</gene>
<evidence type="ECO:0000313" key="1">
    <source>
        <dbReference type="EMBL" id="MFC4493597.1"/>
    </source>
</evidence>